<dbReference type="InterPro" id="IPR051011">
    <property type="entry name" value="Metal_resp_trans_reg"/>
</dbReference>
<dbReference type="InterPro" id="IPR036388">
    <property type="entry name" value="WH-like_DNA-bd_sf"/>
</dbReference>
<keyword evidence="1" id="KW-0805">Transcription regulation</keyword>
<proteinExistence type="predicted"/>
<dbReference type="Gene3D" id="1.10.10.10">
    <property type="entry name" value="Winged helix-like DNA-binding domain superfamily/Winged helix DNA-binding domain"/>
    <property type="match status" value="1"/>
</dbReference>
<dbReference type="RefSeq" id="WP_136727440.1">
    <property type="nucleotide sequence ID" value="NZ_JAOPYF010000420.1"/>
</dbReference>
<dbReference type="PRINTS" id="PR00778">
    <property type="entry name" value="HTHARSR"/>
</dbReference>
<dbReference type="GO" id="GO:0003700">
    <property type="term" value="F:DNA-binding transcription factor activity"/>
    <property type="evidence" value="ECO:0007669"/>
    <property type="project" value="InterPro"/>
</dbReference>
<dbReference type="InterPro" id="IPR001845">
    <property type="entry name" value="HTH_ArsR_DNA-bd_dom"/>
</dbReference>
<evidence type="ECO:0000259" key="4">
    <source>
        <dbReference type="PROSITE" id="PS50987"/>
    </source>
</evidence>
<protein>
    <submittedName>
        <fullName evidence="5">Helix-turn-helix transcriptional regulator</fullName>
    </submittedName>
</protein>
<dbReference type="Proteomes" id="UP000305778">
    <property type="component" value="Unassembled WGS sequence"/>
</dbReference>
<dbReference type="CDD" id="cd00090">
    <property type="entry name" value="HTH_ARSR"/>
    <property type="match status" value="1"/>
</dbReference>
<evidence type="ECO:0000256" key="1">
    <source>
        <dbReference type="ARBA" id="ARBA00023015"/>
    </source>
</evidence>
<accession>A0A4U0SAX5</accession>
<dbReference type="EMBL" id="SUMC01000038">
    <property type="protein sequence ID" value="TKA06480.1"/>
    <property type="molecule type" value="Genomic_DNA"/>
</dbReference>
<comment type="caution">
    <text evidence="5">The sequence shown here is derived from an EMBL/GenBank/DDBJ whole genome shotgun (WGS) entry which is preliminary data.</text>
</comment>
<dbReference type="PANTHER" id="PTHR43132:SF8">
    <property type="entry name" value="HTH-TYPE TRANSCRIPTIONAL REGULATOR KMTR"/>
    <property type="match status" value="1"/>
</dbReference>
<evidence type="ECO:0000256" key="3">
    <source>
        <dbReference type="ARBA" id="ARBA00023163"/>
    </source>
</evidence>
<dbReference type="SUPFAM" id="SSF46785">
    <property type="entry name" value="Winged helix' DNA-binding domain"/>
    <property type="match status" value="1"/>
</dbReference>
<evidence type="ECO:0000313" key="5">
    <source>
        <dbReference type="EMBL" id="TKA06480.1"/>
    </source>
</evidence>
<evidence type="ECO:0000256" key="2">
    <source>
        <dbReference type="ARBA" id="ARBA00023125"/>
    </source>
</evidence>
<dbReference type="Pfam" id="PF01022">
    <property type="entry name" value="HTH_5"/>
    <property type="match status" value="1"/>
</dbReference>
<organism evidence="5 6">
    <name type="scientific">Actinacidiphila oryziradicis</name>
    <dbReference type="NCBI Taxonomy" id="2571141"/>
    <lineage>
        <taxon>Bacteria</taxon>
        <taxon>Bacillati</taxon>
        <taxon>Actinomycetota</taxon>
        <taxon>Actinomycetes</taxon>
        <taxon>Kitasatosporales</taxon>
        <taxon>Streptomycetaceae</taxon>
        <taxon>Actinacidiphila</taxon>
    </lineage>
</organism>
<dbReference type="SMART" id="SM00418">
    <property type="entry name" value="HTH_ARSR"/>
    <property type="match status" value="1"/>
</dbReference>
<name>A0A4U0SAX5_9ACTN</name>
<dbReference type="InterPro" id="IPR036390">
    <property type="entry name" value="WH_DNA-bd_sf"/>
</dbReference>
<reference evidence="5 6" key="1">
    <citation type="submission" date="2019-04" db="EMBL/GenBank/DDBJ databases">
        <title>Streptomyces oryziradicis sp. nov., a novel actinomycete isolated from rhizosphere soil of rice (Oryza sativa L.).</title>
        <authorList>
            <person name="Li C."/>
        </authorList>
    </citation>
    <scope>NUCLEOTIDE SEQUENCE [LARGE SCALE GENOMIC DNA]</scope>
    <source>
        <strain evidence="5 6">NEAU-C40</strain>
    </source>
</reference>
<dbReference type="AlphaFoldDB" id="A0A4U0SAX5"/>
<feature type="domain" description="HTH arsR-type" evidence="4">
    <location>
        <begin position="17"/>
        <end position="111"/>
    </location>
</feature>
<keyword evidence="2" id="KW-0238">DNA-binding</keyword>
<dbReference type="OrthoDB" id="9810923at2"/>
<keyword evidence="6" id="KW-1185">Reference proteome</keyword>
<dbReference type="GO" id="GO:0003677">
    <property type="term" value="F:DNA binding"/>
    <property type="evidence" value="ECO:0007669"/>
    <property type="project" value="UniProtKB-KW"/>
</dbReference>
<sequence>MSARMHLSGAHDLQEHDDGERLEMAAVILALLADRTRLALLRQLAEAEADVSTLTEACGAARPSVSQHLARLRLAGLVTTRKDGRRVIYALRHGHLRRLVDEALNAADHQLNALPPHD</sequence>
<dbReference type="InterPro" id="IPR011991">
    <property type="entry name" value="ArsR-like_HTH"/>
</dbReference>
<gene>
    <name evidence="5" type="ORF">FCI23_31675</name>
</gene>
<keyword evidence="3" id="KW-0804">Transcription</keyword>
<evidence type="ECO:0000313" key="6">
    <source>
        <dbReference type="Proteomes" id="UP000305778"/>
    </source>
</evidence>
<dbReference type="NCBIfam" id="NF033788">
    <property type="entry name" value="HTH_metalloreg"/>
    <property type="match status" value="1"/>
</dbReference>
<dbReference type="PANTHER" id="PTHR43132">
    <property type="entry name" value="ARSENICAL RESISTANCE OPERON REPRESSOR ARSR-RELATED"/>
    <property type="match status" value="1"/>
</dbReference>
<dbReference type="PROSITE" id="PS50987">
    <property type="entry name" value="HTH_ARSR_2"/>
    <property type="match status" value="1"/>
</dbReference>